<feature type="transmembrane region" description="Helical" evidence="1">
    <location>
        <begin position="87"/>
        <end position="111"/>
    </location>
</feature>
<evidence type="ECO:0000313" key="3">
    <source>
        <dbReference type="Proteomes" id="UP000059419"/>
    </source>
</evidence>
<protein>
    <submittedName>
        <fullName evidence="2">Uncharacterized protein</fullName>
    </submittedName>
</protein>
<sequence>MLVWSGVGFFIAVLISLAYVFCKWLIDTLWLDGYFAAHLWPTGATFILSAILCAVFVFVLRQEKLLDYLAKTTQSQPMMAPEKTHKFFFIPVLYWPIILFLSGAGICIYDLTK</sequence>
<gene>
    <name evidence="2" type="ORF">EM595_p0193</name>
</gene>
<dbReference type="GeneID" id="84615513"/>
<dbReference type="OrthoDB" id="8781084at2"/>
<dbReference type="Proteomes" id="UP000059419">
    <property type="component" value="Plasmid pEM01"/>
</dbReference>
<organism evidence="2 3">
    <name type="scientific">Duffyella gerundensis</name>
    <dbReference type="NCBI Taxonomy" id="1619313"/>
    <lineage>
        <taxon>Bacteria</taxon>
        <taxon>Pseudomonadati</taxon>
        <taxon>Pseudomonadota</taxon>
        <taxon>Gammaproteobacteria</taxon>
        <taxon>Enterobacterales</taxon>
        <taxon>Erwiniaceae</taxon>
        <taxon>Duffyella</taxon>
    </lineage>
</organism>
<dbReference type="PATRIC" id="fig|1619313.3.peg.3795"/>
<dbReference type="AlphaFoldDB" id="A0A0U5L9T2"/>
<keyword evidence="1" id="KW-0812">Transmembrane</keyword>
<name>A0A0U5L9T2_9GAMM</name>
<dbReference type="KEGG" id="ege:EM595_p0193"/>
<keyword evidence="1" id="KW-0472">Membrane</keyword>
<feature type="transmembrane region" description="Helical" evidence="1">
    <location>
        <begin position="38"/>
        <end position="60"/>
    </location>
</feature>
<keyword evidence="3" id="KW-1185">Reference proteome</keyword>
<accession>A0A0U5L9T2</accession>
<dbReference type="EMBL" id="LN907828">
    <property type="protein sequence ID" value="CUU25893.1"/>
    <property type="molecule type" value="Genomic_DNA"/>
</dbReference>
<evidence type="ECO:0000313" key="2">
    <source>
        <dbReference type="EMBL" id="CUU25893.1"/>
    </source>
</evidence>
<evidence type="ECO:0000256" key="1">
    <source>
        <dbReference type="SAM" id="Phobius"/>
    </source>
</evidence>
<keyword evidence="1" id="KW-1133">Transmembrane helix</keyword>
<geneLocation type="plasmid" evidence="3">
    <name>pEM01</name>
</geneLocation>
<reference evidence="3" key="1">
    <citation type="submission" date="2015-11" db="EMBL/GenBank/DDBJ databases">
        <authorList>
            <person name="Blom J."/>
        </authorList>
    </citation>
    <scope>NUCLEOTIDE SEQUENCE [LARGE SCALE GENOMIC DNA]</scope>
    <source>
        <plasmid evidence="3">pEM01</plasmid>
    </source>
</reference>
<proteinExistence type="predicted"/>
<feature type="transmembrane region" description="Helical" evidence="1">
    <location>
        <begin position="7"/>
        <end position="26"/>
    </location>
</feature>
<dbReference type="RefSeq" id="WP_067436070.1">
    <property type="nucleotide sequence ID" value="NZ_CP072599.1"/>
</dbReference>